<gene>
    <name evidence="1" type="ORF">PACLA_8A079044</name>
</gene>
<sequence>VLKEMYDEKRPSSRKVIKLLKCVPANDAENQCLDHLKRYIKSLQGQSLTRFLQFTTGSDIIVTEQIKVDFVAAQGKPVRLC</sequence>
<proteinExistence type="predicted"/>
<evidence type="ECO:0000313" key="1">
    <source>
        <dbReference type="EMBL" id="CAB4039972.1"/>
    </source>
</evidence>
<organism evidence="1 2">
    <name type="scientific">Paramuricea clavata</name>
    <name type="common">Red gorgonian</name>
    <name type="synonym">Violescent sea-whip</name>
    <dbReference type="NCBI Taxonomy" id="317549"/>
    <lineage>
        <taxon>Eukaryota</taxon>
        <taxon>Metazoa</taxon>
        <taxon>Cnidaria</taxon>
        <taxon>Anthozoa</taxon>
        <taxon>Octocorallia</taxon>
        <taxon>Malacalcyonacea</taxon>
        <taxon>Plexauridae</taxon>
        <taxon>Paramuricea</taxon>
    </lineage>
</organism>
<name>A0A7D9K415_PARCT</name>
<accession>A0A7D9K415</accession>
<protein>
    <submittedName>
        <fullName evidence="1">Uncharacterized protein</fullName>
    </submittedName>
</protein>
<dbReference type="OrthoDB" id="6755555at2759"/>
<comment type="caution">
    <text evidence="1">The sequence shown here is derived from an EMBL/GenBank/DDBJ whole genome shotgun (WGS) entry which is preliminary data.</text>
</comment>
<dbReference type="EMBL" id="CACRXK020026125">
    <property type="protein sequence ID" value="CAB4039972.1"/>
    <property type="molecule type" value="Genomic_DNA"/>
</dbReference>
<keyword evidence="2" id="KW-1185">Reference proteome</keyword>
<feature type="non-terminal residue" evidence="1">
    <location>
        <position position="1"/>
    </location>
</feature>
<dbReference type="AlphaFoldDB" id="A0A7D9K415"/>
<dbReference type="Proteomes" id="UP001152795">
    <property type="component" value="Unassembled WGS sequence"/>
</dbReference>
<evidence type="ECO:0000313" key="2">
    <source>
        <dbReference type="Proteomes" id="UP001152795"/>
    </source>
</evidence>
<reference evidence="1" key="1">
    <citation type="submission" date="2020-04" db="EMBL/GenBank/DDBJ databases">
        <authorList>
            <person name="Alioto T."/>
            <person name="Alioto T."/>
            <person name="Gomez Garrido J."/>
        </authorList>
    </citation>
    <scope>NUCLEOTIDE SEQUENCE</scope>
    <source>
        <strain evidence="1">A484AB</strain>
    </source>
</reference>